<evidence type="ECO:0000313" key="9">
    <source>
        <dbReference type="EMBL" id="CAF3622979.1"/>
    </source>
</evidence>
<sequence>MMTNTHTAKKPTISSSFYDSYTTKPVKWYEIVDAYRQYNERYLPMRLENFPGDLWDNLKKFFKSNDATEEIDDEDPVVEVERTRADGNIIKVTEYNLSKDKFDPRISDAVRTHSEKVEHFDKYPRRQSRGENRVRSPSSSIVRERRHHRHKARISPTYDDCPECRALAAQGYPTMCDCNECRAKRAAYPNQVPYCDCRECRNTKRT</sequence>
<feature type="compositionally biased region" description="Basic and acidic residues" evidence="1">
    <location>
        <begin position="116"/>
        <end position="134"/>
    </location>
</feature>
<evidence type="ECO:0000256" key="1">
    <source>
        <dbReference type="SAM" id="MobiDB-lite"/>
    </source>
</evidence>
<dbReference type="Proteomes" id="UP000663882">
    <property type="component" value="Unassembled WGS sequence"/>
</dbReference>
<dbReference type="Proteomes" id="UP000663870">
    <property type="component" value="Unassembled WGS sequence"/>
</dbReference>
<dbReference type="Proteomes" id="UP000663874">
    <property type="component" value="Unassembled WGS sequence"/>
</dbReference>
<dbReference type="EMBL" id="CAJNOL010000340">
    <property type="protein sequence ID" value="CAF1015978.1"/>
    <property type="molecule type" value="Genomic_DNA"/>
</dbReference>
<dbReference type="Proteomes" id="UP000663823">
    <property type="component" value="Unassembled WGS sequence"/>
</dbReference>
<dbReference type="EMBL" id="CAJNOH010000163">
    <property type="protein sequence ID" value="CAF0918833.1"/>
    <property type="molecule type" value="Genomic_DNA"/>
</dbReference>
<evidence type="ECO:0000313" key="3">
    <source>
        <dbReference type="EMBL" id="CAF0882726.1"/>
    </source>
</evidence>
<reference evidence="4" key="1">
    <citation type="submission" date="2021-02" db="EMBL/GenBank/DDBJ databases">
        <authorList>
            <person name="Nowell W R."/>
        </authorList>
    </citation>
    <scope>NUCLEOTIDE SEQUENCE</scope>
</reference>
<feature type="region of interest" description="Disordered" evidence="1">
    <location>
        <begin position="116"/>
        <end position="149"/>
    </location>
</feature>
<evidence type="ECO:0000313" key="8">
    <source>
        <dbReference type="EMBL" id="CAF3578707.1"/>
    </source>
</evidence>
<dbReference type="EMBL" id="CAJNOU010000138">
    <property type="protein sequence ID" value="CAF0882726.1"/>
    <property type="molecule type" value="Genomic_DNA"/>
</dbReference>
<comment type="caution">
    <text evidence="4">The sequence shown here is derived from an EMBL/GenBank/DDBJ whole genome shotgun (WGS) entry which is preliminary data.</text>
</comment>
<dbReference type="Proteomes" id="UP000663864">
    <property type="component" value="Unassembled WGS sequence"/>
</dbReference>
<evidence type="ECO:0000313" key="11">
    <source>
        <dbReference type="Proteomes" id="UP000663854"/>
    </source>
</evidence>
<dbReference type="OrthoDB" id="9996350at2759"/>
<evidence type="ECO:0000313" key="2">
    <source>
        <dbReference type="EMBL" id="CAF0836681.1"/>
    </source>
</evidence>
<proteinExistence type="predicted"/>
<evidence type="ECO:0000313" key="7">
    <source>
        <dbReference type="EMBL" id="CAF1040722.1"/>
    </source>
</evidence>
<name>A0A814AZ95_9BILA</name>
<dbReference type="EMBL" id="CAJOAX010000611">
    <property type="protein sequence ID" value="CAF3622979.1"/>
    <property type="molecule type" value="Genomic_DNA"/>
</dbReference>
<evidence type="ECO:0000313" key="5">
    <source>
        <dbReference type="EMBL" id="CAF1015978.1"/>
    </source>
</evidence>
<dbReference type="EMBL" id="CAJNOO010000165">
    <property type="protein sequence ID" value="CAF0836681.1"/>
    <property type="molecule type" value="Genomic_DNA"/>
</dbReference>
<dbReference type="EMBL" id="CAJNOL010000360">
    <property type="protein sequence ID" value="CAF1027252.1"/>
    <property type="molecule type" value="Genomic_DNA"/>
</dbReference>
<evidence type="ECO:0000313" key="10">
    <source>
        <dbReference type="EMBL" id="CAF3659990.1"/>
    </source>
</evidence>
<dbReference type="EMBL" id="CAJOBD010000390">
    <property type="protein sequence ID" value="CAF3659990.1"/>
    <property type="molecule type" value="Genomic_DNA"/>
</dbReference>
<protein>
    <submittedName>
        <fullName evidence="4">Uncharacterized protein</fullName>
    </submittedName>
</protein>
<keyword evidence="12" id="KW-1185">Reference proteome</keyword>
<organism evidence="4 11">
    <name type="scientific">Rotaria sordida</name>
    <dbReference type="NCBI Taxonomy" id="392033"/>
    <lineage>
        <taxon>Eukaryota</taxon>
        <taxon>Metazoa</taxon>
        <taxon>Spiralia</taxon>
        <taxon>Gnathifera</taxon>
        <taxon>Rotifera</taxon>
        <taxon>Eurotatoria</taxon>
        <taxon>Bdelloidea</taxon>
        <taxon>Philodinida</taxon>
        <taxon>Philodinidae</taxon>
        <taxon>Rotaria</taxon>
    </lineage>
</organism>
<evidence type="ECO:0000313" key="6">
    <source>
        <dbReference type="EMBL" id="CAF1027252.1"/>
    </source>
</evidence>
<dbReference type="EMBL" id="CAJOBE010000138">
    <property type="protein sequence ID" value="CAF3578707.1"/>
    <property type="molecule type" value="Genomic_DNA"/>
</dbReference>
<dbReference type="Proteomes" id="UP000663836">
    <property type="component" value="Unassembled WGS sequence"/>
</dbReference>
<dbReference type="AlphaFoldDB" id="A0A814AZ95"/>
<dbReference type="EMBL" id="CAJNOT010000633">
    <property type="protein sequence ID" value="CAF1040722.1"/>
    <property type="molecule type" value="Genomic_DNA"/>
</dbReference>
<evidence type="ECO:0000313" key="12">
    <source>
        <dbReference type="Proteomes" id="UP000663870"/>
    </source>
</evidence>
<accession>A0A814AZ95</accession>
<evidence type="ECO:0000313" key="4">
    <source>
        <dbReference type="EMBL" id="CAF0918833.1"/>
    </source>
</evidence>
<dbReference type="Proteomes" id="UP000663854">
    <property type="component" value="Unassembled WGS sequence"/>
</dbReference>
<dbReference type="Proteomes" id="UP000663889">
    <property type="component" value="Unassembled WGS sequence"/>
</dbReference>
<gene>
    <name evidence="8" type="ORF">FNK824_LOCUS2318</name>
    <name evidence="10" type="ORF">JBS370_LOCUS6851</name>
    <name evidence="5" type="ORF">JXQ802_LOCUS14906</name>
    <name evidence="6" type="ORF">JXQ802_LOCUS15465</name>
    <name evidence="9" type="ORF">OTI717_LOCUS7906</name>
    <name evidence="4" type="ORF">PYM288_LOCUS10416</name>
    <name evidence="2" type="ORF">RFH988_LOCUS5721</name>
    <name evidence="3" type="ORF">SEV965_LOCUS4707</name>
    <name evidence="7" type="ORF">ZHD862_LOCUS14529</name>
</gene>